<dbReference type="GO" id="GO:0005886">
    <property type="term" value="C:plasma membrane"/>
    <property type="evidence" value="ECO:0007669"/>
    <property type="project" value="TreeGrafter"/>
</dbReference>
<dbReference type="InterPro" id="IPR027417">
    <property type="entry name" value="P-loop_NTPase"/>
</dbReference>
<dbReference type="InterPro" id="IPR003439">
    <property type="entry name" value="ABC_transporter-like_ATP-bd"/>
</dbReference>
<evidence type="ECO:0000313" key="6">
    <source>
        <dbReference type="Proteomes" id="UP000019491"/>
    </source>
</evidence>
<keyword evidence="6" id="KW-1185">Reference proteome</keyword>
<dbReference type="AlphaFoldDB" id="X0Q7V7"/>
<accession>X0Q7V7</accession>
<dbReference type="InterPro" id="IPR017871">
    <property type="entry name" value="ABC_transporter-like_CS"/>
</dbReference>
<keyword evidence="3 5" id="KW-0067">ATP-binding</keyword>
<gene>
    <name evidence="5" type="ORF">RW1_041_00580</name>
</gene>
<dbReference type="InterPro" id="IPR003593">
    <property type="entry name" value="AAA+_ATPase"/>
</dbReference>
<evidence type="ECO:0000256" key="3">
    <source>
        <dbReference type="ARBA" id="ARBA00022840"/>
    </source>
</evidence>
<organism evidence="5 6">
    <name type="scientific">Rhodococcus wratislaviensis NBRC 100605</name>
    <dbReference type="NCBI Taxonomy" id="1219028"/>
    <lineage>
        <taxon>Bacteria</taxon>
        <taxon>Bacillati</taxon>
        <taxon>Actinomycetota</taxon>
        <taxon>Actinomycetes</taxon>
        <taxon>Mycobacteriales</taxon>
        <taxon>Nocardiaceae</taxon>
        <taxon>Rhodococcus</taxon>
    </lineage>
</organism>
<dbReference type="PANTHER" id="PTHR45772">
    <property type="entry name" value="CONSERVED COMPONENT OF ABC TRANSPORTER FOR NATURAL AMINO ACIDS-RELATED"/>
    <property type="match status" value="1"/>
</dbReference>
<dbReference type="PROSITE" id="PS50893">
    <property type="entry name" value="ABC_TRANSPORTER_2"/>
    <property type="match status" value="1"/>
</dbReference>
<protein>
    <submittedName>
        <fullName evidence="5">Putative ABC transporter ATP-binding protein</fullName>
    </submittedName>
</protein>
<evidence type="ECO:0000259" key="4">
    <source>
        <dbReference type="PROSITE" id="PS50893"/>
    </source>
</evidence>
<keyword evidence="1" id="KW-0813">Transport</keyword>
<feature type="domain" description="ABC transporter" evidence="4">
    <location>
        <begin position="16"/>
        <end position="247"/>
    </location>
</feature>
<sequence>MTSNRAKEQAGASADLRVSDLDVRFGDFKALEGIAIEVWPGEIVGVIGPNGAGKSTLVNALTGVVAPTAGTIELCGRALQRERPNARAKLGLLRTFQTAELFGSLSVNDNISLGIRRAVAERGRDAARIAIERLGVGPLVGLKADDLSGGERKLVELVRSVAGVPDLLLLDEPVAGVPVHDRQRVIELLRDHIARTGASTLLIEHDMEFISGICDWIYVMAAGEIIASGPWAAISTNEVVLEAYLGSSV</sequence>
<dbReference type="PROSITE" id="PS00211">
    <property type="entry name" value="ABC_TRANSPORTER_1"/>
    <property type="match status" value="1"/>
</dbReference>
<dbReference type="SMART" id="SM00382">
    <property type="entry name" value="AAA"/>
    <property type="match status" value="1"/>
</dbReference>
<dbReference type="GO" id="GO:0016887">
    <property type="term" value="F:ATP hydrolysis activity"/>
    <property type="evidence" value="ECO:0007669"/>
    <property type="project" value="InterPro"/>
</dbReference>
<dbReference type="GO" id="GO:0005524">
    <property type="term" value="F:ATP binding"/>
    <property type="evidence" value="ECO:0007669"/>
    <property type="project" value="UniProtKB-KW"/>
</dbReference>
<name>X0Q7V7_RHOWR</name>
<comment type="caution">
    <text evidence="5">The sequence shown here is derived from an EMBL/GenBank/DDBJ whole genome shotgun (WGS) entry which is preliminary data.</text>
</comment>
<dbReference type="SUPFAM" id="SSF52540">
    <property type="entry name" value="P-loop containing nucleoside triphosphate hydrolases"/>
    <property type="match status" value="1"/>
</dbReference>
<keyword evidence="2" id="KW-0547">Nucleotide-binding</keyword>
<proteinExistence type="predicted"/>
<dbReference type="EMBL" id="BAWF01000041">
    <property type="protein sequence ID" value="GAF47512.1"/>
    <property type="molecule type" value="Genomic_DNA"/>
</dbReference>
<dbReference type="Gene3D" id="3.40.50.300">
    <property type="entry name" value="P-loop containing nucleotide triphosphate hydrolases"/>
    <property type="match status" value="1"/>
</dbReference>
<dbReference type="Pfam" id="PF00005">
    <property type="entry name" value="ABC_tran"/>
    <property type="match status" value="1"/>
</dbReference>
<reference evidence="5 6" key="1">
    <citation type="submission" date="2014-02" db="EMBL/GenBank/DDBJ databases">
        <title>Whole genome shotgun sequence of Rhodococcus wratislaviensis NBRC 100605.</title>
        <authorList>
            <person name="Hosoyama A."/>
            <person name="Tsuchikane K."/>
            <person name="Yoshida I."/>
            <person name="Ohji S."/>
            <person name="Ichikawa N."/>
            <person name="Yamazoe A."/>
            <person name="Fujita N."/>
        </authorList>
    </citation>
    <scope>NUCLEOTIDE SEQUENCE [LARGE SCALE GENOMIC DNA]</scope>
    <source>
        <strain evidence="5 6">NBRC 100605</strain>
    </source>
</reference>
<dbReference type="Proteomes" id="UP000019491">
    <property type="component" value="Unassembled WGS sequence"/>
</dbReference>
<evidence type="ECO:0000256" key="2">
    <source>
        <dbReference type="ARBA" id="ARBA00022741"/>
    </source>
</evidence>
<evidence type="ECO:0000256" key="1">
    <source>
        <dbReference type="ARBA" id="ARBA00022448"/>
    </source>
</evidence>
<dbReference type="InterPro" id="IPR051120">
    <property type="entry name" value="ABC_AA/LPS_Transport"/>
</dbReference>
<evidence type="ECO:0000313" key="5">
    <source>
        <dbReference type="EMBL" id="GAF47512.1"/>
    </source>
</evidence>